<dbReference type="PANTHER" id="PTHR42934:SF2">
    <property type="entry name" value="GLYCOLATE OXIDASE SUBUNIT GLCD"/>
    <property type="match status" value="1"/>
</dbReference>
<dbReference type="Gene3D" id="3.30.465.10">
    <property type="match status" value="1"/>
</dbReference>
<keyword evidence="4" id="KW-0560">Oxidoreductase</keyword>
<evidence type="ECO:0000256" key="3">
    <source>
        <dbReference type="ARBA" id="ARBA00022827"/>
    </source>
</evidence>
<dbReference type="PANTHER" id="PTHR42934">
    <property type="entry name" value="GLYCOLATE OXIDASE SUBUNIT GLCD"/>
    <property type="match status" value="1"/>
</dbReference>
<dbReference type="InterPro" id="IPR016166">
    <property type="entry name" value="FAD-bd_PCMH"/>
</dbReference>
<dbReference type="InterPro" id="IPR016171">
    <property type="entry name" value="Vanillyl_alc_oxidase_C-sub2"/>
</dbReference>
<feature type="domain" description="FAD-binding PCMH-type" evidence="5">
    <location>
        <begin position="39"/>
        <end position="218"/>
    </location>
</feature>
<name>A0ABV4K1Z7_9BACT</name>
<dbReference type="RefSeq" id="WP_371385440.1">
    <property type="nucleotide sequence ID" value="NZ_JBGLYH010000006.1"/>
</dbReference>
<dbReference type="Gene3D" id="3.30.70.2740">
    <property type="match status" value="1"/>
</dbReference>
<gene>
    <name evidence="6" type="ORF">AB6M95_03985</name>
</gene>
<dbReference type="SUPFAM" id="SSF55103">
    <property type="entry name" value="FAD-linked oxidases, C-terminal domain"/>
    <property type="match status" value="1"/>
</dbReference>
<dbReference type="Proteomes" id="UP001568698">
    <property type="component" value="Unassembled WGS sequence"/>
</dbReference>
<dbReference type="Pfam" id="PF02913">
    <property type="entry name" value="FAD-oxidase_C"/>
    <property type="match status" value="1"/>
</dbReference>
<dbReference type="InterPro" id="IPR016164">
    <property type="entry name" value="FAD-linked_Oxase-like_C"/>
</dbReference>
<dbReference type="InterPro" id="IPR036318">
    <property type="entry name" value="FAD-bd_PCMH-like_sf"/>
</dbReference>
<dbReference type="Gene3D" id="1.10.45.10">
    <property type="entry name" value="Vanillyl-alcohol Oxidase, Chain A, domain 4"/>
    <property type="match status" value="1"/>
</dbReference>
<keyword evidence="3" id="KW-0274">FAD</keyword>
<sequence length="464" mass="48758">MDHDILVGALTKLVGPDNILTGKEDLIGYTYNAGGAAPSAVLPAAAVIPETTEQVSGVVRFANENRLPVLVRGQGSGLSVNVIPEQDDSIVICMQAMNEIVVDPGSMTCTAEAGAITSDIKAEAAKHGLFYPPDPASFTFTSIGGNVSTDAGGLQCVKYGTTKSYVSGLEVVLPSGEIIHTGGKCIKDVTGYNLTQLFTGAEGTLGVVTKAVLKLIPQPEAKTALLVAFDDLENAATAVVRIMHGGVVPSVMEFMEKTFIEAVEAHTQAGLPKDAAAMLLIELDGEAVTIPAKIGKVRSICSELGMIQFRAAANEEEAEAIWLARRAALPALARVAKGRLGGDPAAPIDRLADVVRTLHGLGEKYGLKVGCQGHAGDGNVHPHFFFDNDEQKALAAQARTEFHEYIISIGGTVSAEHGVGREKAPYLVKQLGRAQVDAMWAVKKALDPNLIMNPGCIFGESDHD</sequence>
<evidence type="ECO:0000313" key="7">
    <source>
        <dbReference type="Proteomes" id="UP001568698"/>
    </source>
</evidence>
<dbReference type="InterPro" id="IPR016169">
    <property type="entry name" value="FAD-bd_PCMH_sub2"/>
</dbReference>
<dbReference type="InterPro" id="IPR051914">
    <property type="entry name" value="FAD-linked_OxidoTrans_Type4"/>
</dbReference>
<protein>
    <submittedName>
        <fullName evidence="6">FAD-binding oxidoreductase</fullName>
    </submittedName>
</protein>
<proteinExistence type="predicted"/>
<comment type="cofactor">
    <cofactor evidence="1">
        <name>FAD</name>
        <dbReference type="ChEBI" id="CHEBI:57692"/>
    </cofactor>
</comment>
<organism evidence="6 7">
    <name type="scientific">Pseudodesulfovibrio karagichevae</name>
    <dbReference type="NCBI Taxonomy" id="3239305"/>
    <lineage>
        <taxon>Bacteria</taxon>
        <taxon>Pseudomonadati</taxon>
        <taxon>Thermodesulfobacteriota</taxon>
        <taxon>Desulfovibrionia</taxon>
        <taxon>Desulfovibrionales</taxon>
        <taxon>Desulfovibrionaceae</taxon>
    </lineage>
</organism>
<dbReference type="SUPFAM" id="SSF56176">
    <property type="entry name" value="FAD-binding/transporter-associated domain-like"/>
    <property type="match status" value="1"/>
</dbReference>
<reference evidence="6 7" key="1">
    <citation type="submission" date="2024-08" db="EMBL/GenBank/DDBJ databases">
        <title>Sulfate-reducing bacteria isolated from formation water of the oil field in Kazakhstan and description of Pseudodesulfovibrio sp.</title>
        <authorList>
            <person name="Bidzhieva S.K."/>
            <person name="Tourova T.P."/>
            <person name="Grouzdev D.S."/>
            <person name="Beletsky A.V."/>
            <person name="Sokolova D.S."/>
            <person name="Samigullina S.R."/>
            <person name="Poltaraus A.B."/>
            <person name="Avtukh A.N."/>
            <person name="Tereshina V.M."/>
            <person name="Zhaparov N.S."/>
            <person name="Mardanov A.V."/>
            <person name="Nazina T.N."/>
        </authorList>
    </citation>
    <scope>NUCLEOTIDE SEQUENCE [LARGE SCALE GENOMIC DNA]</scope>
    <source>
        <strain evidence="6 7">9FUS</strain>
    </source>
</reference>
<dbReference type="EMBL" id="JBGLYH010000006">
    <property type="protein sequence ID" value="MEZ7195898.1"/>
    <property type="molecule type" value="Genomic_DNA"/>
</dbReference>
<evidence type="ECO:0000313" key="6">
    <source>
        <dbReference type="EMBL" id="MEZ7195898.1"/>
    </source>
</evidence>
<dbReference type="Pfam" id="PF01565">
    <property type="entry name" value="FAD_binding_4"/>
    <property type="match status" value="1"/>
</dbReference>
<accession>A0ABV4K1Z7</accession>
<keyword evidence="7" id="KW-1185">Reference proteome</keyword>
<dbReference type="PROSITE" id="PS51387">
    <property type="entry name" value="FAD_PCMH"/>
    <property type="match status" value="1"/>
</dbReference>
<evidence type="ECO:0000256" key="2">
    <source>
        <dbReference type="ARBA" id="ARBA00022630"/>
    </source>
</evidence>
<evidence type="ECO:0000256" key="4">
    <source>
        <dbReference type="ARBA" id="ARBA00023002"/>
    </source>
</evidence>
<evidence type="ECO:0000259" key="5">
    <source>
        <dbReference type="PROSITE" id="PS51387"/>
    </source>
</evidence>
<dbReference type="InterPro" id="IPR006094">
    <property type="entry name" value="Oxid_FAD_bind_N"/>
</dbReference>
<keyword evidence="2" id="KW-0285">Flavoprotein</keyword>
<evidence type="ECO:0000256" key="1">
    <source>
        <dbReference type="ARBA" id="ARBA00001974"/>
    </source>
</evidence>
<dbReference type="InterPro" id="IPR004113">
    <property type="entry name" value="FAD-bd_oxidored_4_C"/>
</dbReference>
<comment type="caution">
    <text evidence="6">The sequence shown here is derived from an EMBL/GenBank/DDBJ whole genome shotgun (WGS) entry which is preliminary data.</text>
</comment>